<proteinExistence type="predicted"/>
<feature type="transmembrane region" description="Helical" evidence="1">
    <location>
        <begin position="6"/>
        <end position="26"/>
    </location>
</feature>
<dbReference type="EMBL" id="EQ973213">
    <property type="protein sequence ID" value="EFR51465.1"/>
    <property type="molecule type" value="Genomic_DNA"/>
</dbReference>
<name>A0ABN0BF00_BACFG</name>
<keyword evidence="1" id="KW-1133">Transmembrane helix</keyword>
<keyword evidence="1" id="KW-0472">Membrane</keyword>
<evidence type="ECO:0000313" key="3">
    <source>
        <dbReference type="Proteomes" id="UP000005101"/>
    </source>
</evidence>
<keyword evidence="3" id="KW-1185">Reference proteome</keyword>
<reference evidence="2 3" key="1">
    <citation type="submission" date="2008-12" db="EMBL/GenBank/DDBJ databases">
        <title>Annotation of Bacteroides fragilis strain 3_1_12.</title>
        <authorList>
            <consortium name="The Broad Institute Genome Sequencing Platform"/>
            <person name="Ward D."/>
            <person name="Young S.K."/>
            <person name="Kodira C.D."/>
            <person name="Zeng Q."/>
            <person name="Koehrsen M."/>
            <person name="Alvarado L."/>
            <person name="Berlin A."/>
            <person name="Borenstein D."/>
            <person name="Chen Z."/>
            <person name="Engels R."/>
            <person name="Freedman E."/>
            <person name="Gellesch M."/>
            <person name="Goldberg J."/>
            <person name="Griggs A."/>
            <person name="Gujja S."/>
            <person name="Heiman D."/>
            <person name="Hepburn T."/>
            <person name="Howarth C."/>
            <person name="Jen D."/>
            <person name="Larson L."/>
            <person name="Lewis B."/>
            <person name="Mehta T."/>
            <person name="Park D."/>
            <person name="Pearson M."/>
            <person name="Roberts A."/>
            <person name="Saif S."/>
            <person name="Shea T."/>
            <person name="Shenoy N."/>
            <person name="Sisk P."/>
            <person name="Stolte C."/>
            <person name="Sykes S."/>
            <person name="Walk T."/>
            <person name="White J."/>
            <person name="Yandava C."/>
            <person name="Allen-Vercoe E."/>
            <person name="Strauss J."/>
            <person name="Ambrose C."/>
            <person name="Lander E."/>
            <person name="Nusbaum C."/>
            <person name="Galagan J."/>
            <person name="Birren B."/>
        </authorList>
    </citation>
    <scope>NUCLEOTIDE SEQUENCE [LARGE SCALE GENOMIC DNA]</scope>
    <source>
        <strain evidence="2 3">3_1_12</strain>
    </source>
</reference>
<keyword evidence="1" id="KW-0812">Transmembrane</keyword>
<protein>
    <submittedName>
        <fullName evidence="2">Uncharacterized protein</fullName>
    </submittedName>
</protein>
<accession>A0ABN0BF00</accession>
<evidence type="ECO:0000313" key="2">
    <source>
        <dbReference type="EMBL" id="EFR51465.1"/>
    </source>
</evidence>
<dbReference type="Proteomes" id="UP000005101">
    <property type="component" value="Unassembled WGS sequence"/>
</dbReference>
<gene>
    <name evidence="2" type="ORF">BFAG_00159</name>
</gene>
<evidence type="ECO:0000256" key="1">
    <source>
        <dbReference type="SAM" id="Phobius"/>
    </source>
</evidence>
<organism evidence="2 3">
    <name type="scientific">Bacteroides fragilis 3_1_12</name>
    <dbReference type="NCBI Taxonomy" id="457424"/>
    <lineage>
        <taxon>Bacteria</taxon>
        <taxon>Pseudomonadati</taxon>
        <taxon>Bacteroidota</taxon>
        <taxon>Bacteroidia</taxon>
        <taxon>Bacteroidales</taxon>
        <taxon>Bacteroidaceae</taxon>
        <taxon>Bacteroides</taxon>
    </lineage>
</organism>
<sequence>MEKSYMRKYGLLLLGVFSFLFIPYYVRKSNKHR</sequence>